<proteinExistence type="predicted"/>
<evidence type="ECO:0000259" key="1">
    <source>
        <dbReference type="Pfam" id="PF14028"/>
    </source>
</evidence>
<gene>
    <name evidence="2" type="ORF">CLLI_01280</name>
</gene>
<name>A0A2T0B9M8_9CLOT</name>
<dbReference type="NCBIfam" id="TIGR03891">
    <property type="entry name" value="thiopep_ocin"/>
    <property type="match status" value="1"/>
</dbReference>
<comment type="caution">
    <text evidence="2">The sequence shown here is derived from an EMBL/GenBank/DDBJ whole genome shotgun (WGS) entry which is preliminary data.</text>
</comment>
<feature type="domain" description="Thiopeptide-type bacteriocin biosynthesis" evidence="1">
    <location>
        <begin position="2"/>
        <end position="212"/>
    </location>
</feature>
<organism evidence="2 3">
    <name type="scientific">Clostridium liquoris</name>
    <dbReference type="NCBI Taxonomy" id="1289519"/>
    <lineage>
        <taxon>Bacteria</taxon>
        <taxon>Bacillati</taxon>
        <taxon>Bacillota</taxon>
        <taxon>Clostridia</taxon>
        <taxon>Eubacteriales</taxon>
        <taxon>Clostridiaceae</taxon>
        <taxon>Clostridium</taxon>
    </lineage>
</organism>
<dbReference type="InterPro" id="IPR023809">
    <property type="entry name" value="Thiopep_bacteriocin_synth_dom"/>
</dbReference>
<protein>
    <recommendedName>
        <fullName evidence="1">Thiopeptide-type bacteriocin biosynthesis domain-containing protein</fullName>
    </recommendedName>
</protein>
<dbReference type="Pfam" id="PF14028">
    <property type="entry name" value="Lant_dehydr_C"/>
    <property type="match status" value="1"/>
</dbReference>
<dbReference type="Proteomes" id="UP000239706">
    <property type="component" value="Unassembled WGS sequence"/>
</dbReference>
<sequence length="228" mass="27383">MRLRFKFKDEESALSGLKIINSWIRNLEIKQIIDKAVFDTYERESNRYGGIELIRFAENVFFSDSLFVIDMLQQFDLDEEDDRETAYIIGMISMLKYLARDEEEMLEILETNNLKKFYRKEFRNNSKKYLKITEAILDEDILSIDERLENVVNSYNKRKLELQSYKIELEKQLELKNNTNYKSNIILSIIHMYCNRMTGIKAYEEQYLAIIRHSIHALLQKRKYIKGI</sequence>
<reference evidence="2 3" key="1">
    <citation type="submission" date="2018-03" db="EMBL/GenBank/DDBJ databases">
        <title>Genome sequence of Clostridium liquoris DSM 100320.</title>
        <authorList>
            <person name="Poehlein A."/>
            <person name="Daniel R."/>
        </authorList>
    </citation>
    <scope>NUCLEOTIDE SEQUENCE [LARGE SCALE GENOMIC DNA]</scope>
    <source>
        <strain evidence="2 3">DSM 100320</strain>
    </source>
</reference>
<evidence type="ECO:0000313" key="2">
    <source>
        <dbReference type="EMBL" id="PRR80555.1"/>
    </source>
</evidence>
<keyword evidence="3" id="KW-1185">Reference proteome</keyword>
<accession>A0A2T0B9M8</accession>
<dbReference type="AlphaFoldDB" id="A0A2T0B9M8"/>
<dbReference type="EMBL" id="PVXO01000005">
    <property type="protein sequence ID" value="PRR80555.1"/>
    <property type="molecule type" value="Genomic_DNA"/>
</dbReference>
<evidence type="ECO:0000313" key="3">
    <source>
        <dbReference type="Proteomes" id="UP000239706"/>
    </source>
</evidence>